<organism evidence="4 5">
    <name type="scientific">Xanthobacter dioxanivorans</name>
    <dbReference type="NCBI Taxonomy" id="2528964"/>
    <lineage>
        <taxon>Bacteria</taxon>
        <taxon>Pseudomonadati</taxon>
        <taxon>Pseudomonadota</taxon>
        <taxon>Alphaproteobacteria</taxon>
        <taxon>Hyphomicrobiales</taxon>
        <taxon>Xanthobacteraceae</taxon>
        <taxon>Xanthobacter</taxon>
    </lineage>
</organism>
<name>A0A974SH57_9HYPH</name>
<feature type="compositionally biased region" description="Pro residues" evidence="1">
    <location>
        <begin position="65"/>
        <end position="90"/>
    </location>
</feature>
<gene>
    <name evidence="4" type="ORF">EZH22_23405</name>
</gene>
<feature type="region of interest" description="Disordered" evidence="1">
    <location>
        <begin position="237"/>
        <end position="292"/>
    </location>
</feature>
<dbReference type="PANTHER" id="PTHR36505:SF1">
    <property type="entry name" value="BLR1072 PROTEIN"/>
    <property type="match status" value="1"/>
</dbReference>
<feature type="domain" description="PRC-barrel" evidence="3">
    <location>
        <begin position="139"/>
        <end position="198"/>
    </location>
</feature>
<dbReference type="SUPFAM" id="SSF50346">
    <property type="entry name" value="PRC-barrel domain"/>
    <property type="match status" value="1"/>
</dbReference>
<accession>A0A974SH57</accession>
<feature type="region of interest" description="Disordered" evidence="1">
    <location>
        <begin position="65"/>
        <end position="125"/>
    </location>
</feature>
<dbReference type="Gene3D" id="2.30.30.240">
    <property type="entry name" value="PRC-barrel domain"/>
    <property type="match status" value="1"/>
</dbReference>
<dbReference type="InterPro" id="IPR011033">
    <property type="entry name" value="PRC_barrel-like_sf"/>
</dbReference>
<keyword evidence="5" id="KW-1185">Reference proteome</keyword>
<feature type="compositionally biased region" description="Low complexity" evidence="1">
    <location>
        <begin position="91"/>
        <end position="105"/>
    </location>
</feature>
<protein>
    <submittedName>
        <fullName evidence="4">PRC-barrel domain-containing protein</fullName>
    </submittedName>
</protein>
<evidence type="ECO:0000256" key="2">
    <source>
        <dbReference type="SAM" id="Phobius"/>
    </source>
</evidence>
<dbReference type="PANTHER" id="PTHR36505">
    <property type="entry name" value="BLR1072 PROTEIN"/>
    <property type="match status" value="1"/>
</dbReference>
<dbReference type="EMBL" id="CP063362">
    <property type="protein sequence ID" value="QRG05936.1"/>
    <property type="molecule type" value="Genomic_DNA"/>
</dbReference>
<dbReference type="RefSeq" id="WP_203192808.1">
    <property type="nucleotide sequence ID" value="NZ_CP063362.1"/>
</dbReference>
<feature type="transmembrane region" description="Helical" evidence="2">
    <location>
        <begin position="33"/>
        <end position="61"/>
    </location>
</feature>
<evidence type="ECO:0000259" key="3">
    <source>
        <dbReference type="Pfam" id="PF05239"/>
    </source>
</evidence>
<dbReference type="InterPro" id="IPR027275">
    <property type="entry name" value="PRC-brl_dom"/>
</dbReference>
<sequence length="292" mass="28962">MLIQAKSTDRHVHAACILKAGARPVPVRLSIRLALRACVAVWLGRLAGGFAALATVTGIAMSQPAPLPPVQPPAQPQPAAPAQDPSPPAGPAQRGTAQGTPSQGAAGQGGPGAQPGTPATARLPGTETPAVILDGTVADTLLGKPVKGLNGEDMGRLVDVMVDRSGVIRAAIVDFGGFLGVGTRKIAVDWRVLHFSRGASADTISVDLSRDQLRTAPAYKPGEAVVIVGRADPAAPAPSAAPAAAADAAASSVQSAPVQSAPFQAPASSASSPPVAPVPAAVDTSAPAAQRP</sequence>
<reference evidence="4 5" key="1">
    <citation type="submission" date="2020-10" db="EMBL/GenBank/DDBJ databases">
        <title>Degradation of 1,4-Dioxane by Xanthobacter sp. YN2, via a Novel Group-2 Soluble Di-Iron Monooxygenase.</title>
        <authorList>
            <person name="Ma F."/>
            <person name="Wang Y."/>
            <person name="Yang J."/>
            <person name="Guo H."/>
            <person name="Su D."/>
            <person name="Yu L."/>
        </authorList>
    </citation>
    <scope>NUCLEOTIDE SEQUENCE [LARGE SCALE GENOMIC DNA]</scope>
    <source>
        <strain evidence="4 5">YN2</strain>
    </source>
</reference>
<keyword evidence="2" id="KW-1133">Transmembrane helix</keyword>
<evidence type="ECO:0000313" key="4">
    <source>
        <dbReference type="EMBL" id="QRG05936.1"/>
    </source>
</evidence>
<proteinExistence type="predicted"/>
<evidence type="ECO:0000256" key="1">
    <source>
        <dbReference type="SAM" id="MobiDB-lite"/>
    </source>
</evidence>
<dbReference type="KEGG" id="xdi:EZH22_23405"/>
<dbReference type="Pfam" id="PF05239">
    <property type="entry name" value="PRC"/>
    <property type="match status" value="1"/>
</dbReference>
<evidence type="ECO:0000313" key="5">
    <source>
        <dbReference type="Proteomes" id="UP000596427"/>
    </source>
</evidence>
<keyword evidence="2" id="KW-0472">Membrane</keyword>
<dbReference type="Proteomes" id="UP000596427">
    <property type="component" value="Chromosome"/>
</dbReference>
<keyword evidence="2" id="KW-0812">Transmembrane</keyword>
<dbReference type="AlphaFoldDB" id="A0A974SH57"/>